<dbReference type="PROSITE" id="PS50016">
    <property type="entry name" value="ZF_PHD_2"/>
    <property type="match status" value="1"/>
</dbReference>
<accession>A0A5P1EJ30</accession>
<comment type="subcellular location">
    <subcellularLocation>
        <location evidence="1">Nucleus</location>
    </subcellularLocation>
</comment>
<dbReference type="Gramene" id="ONK64080">
    <property type="protein sequence ID" value="ONK64080"/>
    <property type="gene ID" value="A4U43_C07F21880"/>
</dbReference>
<sequence>MKLKDLGQSDAFDCPELHKVADEVEKVDKWMRQCHKIAEPLVGDLGSLCSELGKIKGTLLKALCIYRGPVGSRKAFCVCCPNDSEDNAYTCLTCEDCYHFSCMGPPLVAAGMANEYACPFCLCMESGTTTGPAGHPLGNRPEMASFVELLSRAEGFYEGIQEVALAQEIVELASQCKLYLTEIVNLALSHHGKDLSFVSENLQRALKGVAVAGMYDPQDGRSLESALFKNSWKIRVNKLLNGSKKPSILHIQRLLKEGLAIGIPSTDHFMQEIVDVKQISLKWAETAKKVVSDSGEMELSEVFKLITEGKSLPVHFDKEMKLLRERSVLYCICRKPYDQKAMIACDQCDEWYHFDCINLHEPPPKKFFCPACKPSHGEFITLSLPICHEERSNTDGEPHTPPACHKEAKRRHPKKARCSLEQKLEESNIDLSSILSYTEIDNLWRGNKRPLKRTVRRPSKFENLSQFLHLPQLNS</sequence>
<evidence type="ECO:0000256" key="4">
    <source>
        <dbReference type="ARBA" id="ARBA00022833"/>
    </source>
</evidence>
<feature type="domain" description="PHD-type" evidence="8">
    <location>
        <begin position="328"/>
        <end position="375"/>
    </location>
</feature>
<keyword evidence="2" id="KW-0479">Metal-binding</keyword>
<evidence type="ECO:0000313" key="10">
    <source>
        <dbReference type="Proteomes" id="UP000243459"/>
    </source>
</evidence>
<protein>
    <recommendedName>
        <fullName evidence="8">PHD-type domain-containing protein</fullName>
    </recommendedName>
</protein>
<dbReference type="InterPro" id="IPR019787">
    <property type="entry name" value="Znf_PHD-finger"/>
</dbReference>
<dbReference type="InterPro" id="IPR037869">
    <property type="entry name" value="Spp1/CFP1"/>
</dbReference>
<dbReference type="GO" id="GO:0048188">
    <property type="term" value="C:Set1C/COMPASS complex"/>
    <property type="evidence" value="ECO:0007669"/>
    <property type="project" value="InterPro"/>
</dbReference>
<reference evidence="10" key="1">
    <citation type="journal article" date="2017" name="Nat. Commun.">
        <title>The asparagus genome sheds light on the origin and evolution of a young Y chromosome.</title>
        <authorList>
            <person name="Harkess A."/>
            <person name="Zhou J."/>
            <person name="Xu C."/>
            <person name="Bowers J.E."/>
            <person name="Van der Hulst R."/>
            <person name="Ayyampalayam S."/>
            <person name="Mercati F."/>
            <person name="Riccardi P."/>
            <person name="McKain M.R."/>
            <person name="Kakrana A."/>
            <person name="Tang H."/>
            <person name="Ray J."/>
            <person name="Groenendijk J."/>
            <person name="Arikit S."/>
            <person name="Mathioni S.M."/>
            <person name="Nakano M."/>
            <person name="Shan H."/>
            <person name="Telgmann-Rauber A."/>
            <person name="Kanno A."/>
            <person name="Yue Z."/>
            <person name="Chen H."/>
            <person name="Li W."/>
            <person name="Chen Y."/>
            <person name="Xu X."/>
            <person name="Zhang Y."/>
            <person name="Luo S."/>
            <person name="Chen H."/>
            <person name="Gao J."/>
            <person name="Mao Z."/>
            <person name="Pires J.C."/>
            <person name="Luo M."/>
            <person name="Kudrna D."/>
            <person name="Wing R.A."/>
            <person name="Meyers B.C."/>
            <person name="Yi K."/>
            <person name="Kong H."/>
            <person name="Lavrijsen P."/>
            <person name="Sunseri F."/>
            <person name="Falavigna A."/>
            <person name="Ye Y."/>
            <person name="Leebens-Mack J.H."/>
            <person name="Chen G."/>
        </authorList>
    </citation>
    <scope>NUCLEOTIDE SEQUENCE [LARGE SCALE GENOMIC DNA]</scope>
    <source>
        <strain evidence="10">cv. DH0086</strain>
    </source>
</reference>
<dbReference type="PANTHER" id="PTHR46174">
    <property type="entry name" value="CXXC-TYPE ZINC FINGER PROTEIN 1"/>
    <property type="match status" value="1"/>
</dbReference>
<dbReference type="AlphaFoldDB" id="A0A5P1EJ30"/>
<evidence type="ECO:0000256" key="7">
    <source>
        <dbReference type="SAM" id="MobiDB-lite"/>
    </source>
</evidence>
<dbReference type="Proteomes" id="UP000243459">
    <property type="component" value="Chromosome 7"/>
</dbReference>
<dbReference type="EMBL" id="CM007387">
    <property type="protein sequence ID" value="ONK64080.1"/>
    <property type="molecule type" value="Genomic_DNA"/>
</dbReference>
<dbReference type="InterPro" id="IPR011011">
    <property type="entry name" value="Znf_FYVE_PHD"/>
</dbReference>
<dbReference type="GO" id="GO:0045893">
    <property type="term" value="P:positive regulation of DNA-templated transcription"/>
    <property type="evidence" value="ECO:0007669"/>
    <property type="project" value="TreeGrafter"/>
</dbReference>
<gene>
    <name evidence="9" type="ORF">A4U43_C07F21880</name>
</gene>
<dbReference type="InterPro" id="IPR001965">
    <property type="entry name" value="Znf_PHD"/>
</dbReference>
<dbReference type="InterPro" id="IPR019786">
    <property type="entry name" value="Zinc_finger_PHD-type_CS"/>
</dbReference>
<evidence type="ECO:0000256" key="3">
    <source>
        <dbReference type="ARBA" id="ARBA00022771"/>
    </source>
</evidence>
<organism evidence="9 10">
    <name type="scientific">Asparagus officinalis</name>
    <name type="common">Garden asparagus</name>
    <dbReference type="NCBI Taxonomy" id="4686"/>
    <lineage>
        <taxon>Eukaryota</taxon>
        <taxon>Viridiplantae</taxon>
        <taxon>Streptophyta</taxon>
        <taxon>Embryophyta</taxon>
        <taxon>Tracheophyta</taxon>
        <taxon>Spermatophyta</taxon>
        <taxon>Magnoliopsida</taxon>
        <taxon>Liliopsida</taxon>
        <taxon>Asparagales</taxon>
        <taxon>Asparagaceae</taxon>
        <taxon>Asparagoideae</taxon>
        <taxon>Asparagus</taxon>
    </lineage>
</organism>
<evidence type="ECO:0000256" key="2">
    <source>
        <dbReference type="ARBA" id="ARBA00022723"/>
    </source>
</evidence>
<dbReference type="Gene3D" id="3.30.40.10">
    <property type="entry name" value="Zinc/RING finger domain, C3HC4 (zinc finger)"/>
    <property type="match status" value="2"/>
</dbReference>
<evidence type="ECO:0000256" key="1">
    <source>
        <dbReference type="ARBA" id="ARBA00004123"/>
    </source>
</evidence>
<dbReference type="InterPro" id="IPR013083">
    <property type="entry name" value="Znf_RING/FYVE/PHD"/>
</dbReference>
<dbReference type="GO" id="GO:0008270">
    <property type="term" value="F:zinc ion binding"/>
    <property type="evidence" value="ECO:0007669"/>
    <property type="project" value="UniProtKB-KW"/>
</dbReference>
<keyword evidence="5" id="KW-0539">Nucleus</keyword>
<dbReference type="SMART" id="SM00249">
    <property type="entry name" value="PHD"/>
    <property type="match status" value="2"/>
</dbReference>
<evidence type="ECO:0000256" key="6">
    <source>
        <dbReference type="PROSITE-ProRule" id="PRU00146"/>
    </source>
</evidence>
<dbReference type="PROSITE" id="PS01359">
    <property type="entry name" value="ZF_PHD_1"/>
    <property type="match status" value="1"/>
</dbReference>
<evidence type="ECO:0000259" key="8">
    <source>
        <dbReference type="PROSITE" id="PS50016"/>
    </source>
</evidence>
<keyword evidence="4" id="KW-0862">Zinc</keyword>
<proteinExistence type="predicted"/>
<keyword evidence="10" id="KW-1185">Reference proteome</keyword>
<feature type="region of interest" description="Disordered" evidence="7">
    <location>
        <begin position="391"/>
        <end position="411"/>
    </location>
</feature>
<keyword evidence="3 6" id="KW-0863">Zinc-finger</keyword>
<dbReference type="OMA" id="GPECVNP"/>
<dbReference type="SUPFAM" id="SSF57903">
    <property type="entry name" value="FYVE/PHD zinc finger"/>
    <property type="match status" value="2"/>
</dbReference>
<name>A0A5P1EJ30_ASPOF</name>
<dbReference type="PANTHER" id="PTHR46174:SF1">
    <property type="entry name" value="CXXC-TYPE ZINC FINGER PROTEIN 1"/>
    <property type="match status" value="1"/>
</dbReference>
<dbReference type="Pfam" id="PF00628">
    <property type="entry name" value="PHD"/>
    <property type="match status" value="1"/>
</dbReference>
<evidence type="ECO:0000313" key="9">
    <source>
        <dbReference type="EMBL" id="ONK64080.1"/>
    </source>
</evidence>
<evidence type="ECO:0000256" key="5">
    <source>
        <dbReference type="ARBA" id="ARBA00023242"/>
    </source>
</evidence>